<dbReference type="RefSeq" id="WP_231448332.1">
    <property type="nucleotide sequence ID" value="NZ_JAJOMB010000022.1"/>
</dbReference>
<dbReference type="AlphaFoldDB" id="A0A9X1NKR2"/>
<protein>
    <submittedName>
        <fullName evidence="2">Uncharacterized protein</fullName>
    </submittedName>
</protein>
<feature type="transmembrane region" description="Helical" evidence="1">
    <location>
        <begin position="108"/>
        <end position="127"/>
    </location>
</feature>
<proteinExistence type="predicted"/>
<feature type="transmembrane region" description="Helical" evidence="1">
    <location>
        <begin position="84"/>
        <end position="102"/>
    </location>
</feature>
<gene>
    <name evidence="2" type="ORF">LR394_31900</name>
</gene>
<evidence type="ECO:0000256" key="1">
    <source>
        <dbReference type="SAM" id="Phobius"/>
    </source>
</evidence>
<reference evidence="2" key="1">
    <citation type="submission" date="2021-11" db="EMBL/GenBank/DDBJ databases">
        <title>Streptomyces corallinus and Kineosporia corallina sp. nov., two new coral-derived marine actinobacteria.</title>
        <authorList>
            <person name="Buangrab K."/>
            <person name="Sutthacheep M."/>
            <person name="Yeemin T."/>
            <person name="Harunari E."/>
            <person name="Igarashi Y."/>
            <person name="Sripreechasak P."/>
            <person name="Kanchanasin P."/>
            <person name="Tanasupawat S."/>
            <person name="Phongsopitanun W."/>
        </authorList>
    </citation>
    <scope>NUCLEOTIDE SEQUENCE</scope>
    <source>
        <strain evidence="2">JCM 31032</strain>
    </source>
</reference>
<dbReference type="Proteomes" id="UP001138997">
    <property type="component" value="Unassembled WGS sequence"/>
</dbReference>
<keyword evidence="3" id="KW-1185">Reference proteome</keyword>
<organism evidence="2 3">
    <name type="scientific">Kineosporia babensis</name>
    <dbReference type="NCBI Taxonomy" id="499548"/>
    <lineage>
        <taxon>Bacteria</taxon>
        <taxon>Bacillati</taxon>
        <taxon>Actinomycetota</taxon>
        <taxon>Actinomycetes</taxon>
        <taxon>Kineosporiales</taxon>
        <taxon>Kineosporiaceae</taxon>
        <taxon>Kineosporia</taxon>
    </lineage>
</organism>
<evidence type="ECO:0000313" key="3">
    <source>
        <dbReference type="Proteomes" id="UP001138997"/>
    </source>
</evidence>
<evidence type="ECO:0000313" key="2">
    <source>
        <dbReference type="EMBL" id="MCD5315511.1"/>
    </source>
</evidence>
<sequence>MNGEEALAVAGLVLIVVGVVVMIVPMLRATLGKSAIARVPEALIGLTPQDQAELRGQIESNGKVSAAELPRLRAMAEGMVARKVGLWFCLGGAVAALGIAVSDPSDPLRLFFFVAILALTGFTARTVHSRAKAGAAFLERHSL</sequence>
<accession>A0A9X1NKR2</accession>
<name>A0A9X1NKR2_9ACTN</name>
<keyword evidence="1" id="KW-0812">Transmembrane</keyword>
<feature type="transmembrane region" description="Helical" evidence="1">
    <location>
        <begin position="6"/>
        <end position="27"/>
    </location>
</feature>
<keyword evidence="1" id="KW-1133">Transmembrane helix</keyword>
<keyword evidence="1" id="KW-0472">Membrane</keyword>
<comment type="caution">
    <text evidence="2">The sequence shown here is derived from an EMBL/GenBank/DDBJ whole genome shotgun (WGS) entry which is preliminary data.</text>
</comment>
<dbReference type="EMBL" id="JAJOMB010000022">
    <property type="protein sequence ID" value="MCD5315511.1"/>
    <property type="molecule type" value="Genomic_DNA"/>
</dbReference>